<gene>
    <name evidence="1" type="ORF">TNIN_211271</name>
</gene>
<reference evidence="1" key="1">
    <citation type="submission" date="2020-08" db="EMBL/GenBank/DDBJ databases">
        <title>Multicomponent nature underlies the extraordinary mechanical properties of spider dragline silk.</title>
        <authorList>
            <person name="Kono N."/>
            <person name="Nakamura H."/>
            <person name="Mori M."/>
            <person name="Yoshida Y."/>
            <person name="Ohtoshi R."/>
            <person name="Malay A.D."/>
            <person name="Moran D.A.P."/>
            <person name="Tomita M."/>
            <person name="Numata K."/>
            <person name="Arakawa K."/>
        </authorList>
    </citation>
    <scope>NUCLEOTIDE SEQUENCE</scope>
</reference>
<protein>
    <submittedName>
        <fullName evidence="1">Uncharacterized protein</fullName>
    </submittedName>
</protein>
<dbReference type="EMBL" id="BMAV01014168">
    <property type="protein sequence ID" value="GFY62319.1"/>
    <property type="molecule type" value="Genomic_DNA"/>
</dbReference>
<proteinExistence type="predicted"/>
<keyword evidence="2" id="KW-1185">Reference proteome</keyword>
<name>A0A8X6XZQ2_9ARAC</name>
<dbReference type="Proteomes" id="UP000886998">
    <property type="component" value="Unassembled WGS sequence"/>
</dbReference>
<organism evidence="1 2">
    <name type="scientific">Trichonephila inaurata madagascariensis</name>
    <dbReference type="NCBI Taxonomy" id="2747483"/>
    <lineage>
        <taxon>Eukaryota</taxon>
        <taxon>Metazoa</taxon>
        <taxon>Ecdysozoa</taxon>
        <taxon>Arthropoda</taxon>
        <taxon>Chelicerata</taxon>
        <taxon>Arachnida</taxon>
        <taxon>Araneae</taxon>
        <taxon>Araneomorphae</taxon>
        <taxon>Entelegynae</taxon>
        <taxon>Araneoidea</taxon>
        <taxon>Nephilidae</taxon>
        <taxon>Trichonephila</taxon>
        <taxon>Trichonephila inaurata</taxon>
    </lineage>
</organism>
<accession>A0A8X6XZQ2</accession>
<comment type="caution">
    <text evidence="1">The sequence shown here is derived from an EMBL/GenBank/DDBJ whole genome shotgun (WGS) entry which is preliminary data.</text>
</comment>
<evidence type="ECO:0000313" key="1">
    <source>
        <dbReference type="EMBL" id="GFY62319.1"/>
    </source>
</evidence>
<sequence length="70" mass="7876">MWILFDVKSNIHIHSMIEKSNNIHAEEIPILLLYAFRYLTDSGGPVFELSSVESKQLEMSPLCGNADGPQ</sequence>
<dbReference type="AlphaFoldDB" id="A0A8X6XZQ2"/>
<evidence type="ECO:0000313" key="2">
    <source>
        <dbReference type="Proteomes" id="UP000886998"/>
    </source>
</evidence>